<dbReference type="GO" id="GO:1990178">
    <property type="term" value="C:HU-DNA complex"/>
    <property type="evidence" value="ECO:0007669"/>
    <property type="project" value="UniProtKB-ARBA"/>
</dbReference>
<evidence type="ECO:0000256" key="1">
    <source>
        <dbReference type="ARBA" id="ARBA00003819"/>
    </source>
</evidence>
<dbReference type="GO" id="GO:0006351">
    <property type="term" value="P:DNA-templated transcription"/>
    <property type="evidence" value="ECO:0007669"/>
    <property type="project" value="UniProtKB-ARBA"/>
</dbReference>
<dbReference type="GO" id="GO:0042802">
    <property type="term" value="F:identical protein binding"/>
    <property type="evidence" value="ECO:0007669"/>
    <property type="project" value="UniProtKB-ARBA"/>
</dbReference>
<protein>
    <submittedName>
        <fullName evidence="7">HU family DNA-binding protein</fullName>
    </submittedName>
    <submittedName>
        <fullName evidence="6">Histone family protein DNA-binding protein</fullName>
    </submittedName>
</protein>
<keyword evidence="3" id="KW-0226">DNA condensation</keyword>
<dbReference type="CDD" id="cd13831">
    <property type="entry name" value="HU"/>
    <property type="match status" value="1"/>
</dbReference>
<comment type="function">
    <text evidence="1">Histone-like DNA-binding protein which is capable of wrapping DNA to stabilize it, and thus to prevent its denaturation under extreme environmental conditions.</text>
</comment>
<dbReference type="PANTHER" id="PTHR33175:SF3">
    <property type="entry name" value="DNA-BINDING PROTEIN HU-BETA"/>
    <property type="match status" value="1"/>
</dbReference>
<dbReference type="GO" id="GO:0006270">
    <property type="term" value="P:DNA replication initiation"/>
    <property type="evidence" value="ECO:0007669"/>
    <property type="project" value="UniProtKB-ARBA"/>
</dbReference>
<accession>R6U6P3</accession>
<evidence type="ECO:0000256" key="3">
    <source>
        <dbReference type="ARBA" id="ARBA00023067"/>
    </source>
</evidence>
<proteinExistence type="inferred from homology"/>
<keyword evidence="4 6" id="KW-0238">DNA-binding</keyword>
<dbReference type="GO" id="GO:0005829">
    <property type="term" value="C:cytosol"/>
    <property type="evidence" value="ECO:0007669"/>
    <property type="project" value="UniProtKB-ARBA"/>
</dbReference>
<dbReference type="GO" id="GO:1990103">
    <property type="term" value="C:DnaA-HU complex"/>
    <property type="evidence" value="ECO:0007669"/>
    <property type="project" value="UniProtKB-ARBA"/>
</dbReference>
<reference evidence="6" key="1">
    <citation type="submission" date="2012-11" db="EMBL/GenBank/DDBJ databases">
        <title>Dependencies among metagenomic species, viruses, plasmids and units of genetic variation.</title>
        <authorList>
            <person name="Nielsen H.B."/>
            <person name="Almeida M."/>
            <person name="Juncker A.S."/>
            <person name="Rasmussen S."/>
            <person name="Li J."/>
            <person name="Sunagawa S."/>
            <person name="Plichta D."/>
            <person name="Gautier L."/>
            <person name="Le Chatelier E."/>
            <person name="Peletier E."/>
            <person name="Bonde I."/>
            <person name="Nielsen T."/>
            <person name="Manichanh C."/>
            <person name="Arumugam M."/>
            <person name="Batto J."/>
            <person name="Santos M.B.Q.D."/>
            <person name="Blom N."/>
            <person name="Borruel N."/>
            <person name="Burgdorf K.S."/>
            <person name="Boumezbeur F."/>
            <person name="Casellas F."/>
            <person name="Dore J."/>
            <person name="Guarner F."/>
            <person name="Hansen T."/>
            <person name="Hildebrand F."/>
            <person name="Kaas R.S."/>
            <person name="Kennedy S."/>
            <person name="Kristiansen K."/>
            <person name="Kultima J.R."/>
            <person name="Leonard P."/>
            <person name="Levenez F."/>
            <person name="Lund O."/>
            <person name="Moumen B."/>
            <person name="Le Paslier D."/>
            <person name="Pons N."/>
            <person name="Pedersen O."/>
            <person name="Prifti E."/>
            <person name="Qin J."/>
            <person name="Raes J."/>
            <person name="Tap J."/>
            <person name="Tims S."/>
            <person name="Ussery D.W."/>
            <person name="Yamada T."/>
            <person name="MetaHit consortium"/>
            <person name="Renault P."/>
            <person name="Sicheritz-Ponten T."/>
            <person name="Bork P."/>
            <person name="Wang J."/>
            <person name="Brunak S."/>
            <person name="Ehrlich S.D."/>
        </authorList>
    </citation>
    <scope>NUCLEOTIDE SEQUENCE [LARGE SCALE GENOMIC DNA]</scope>
</reference>
<dbReference type="Gene3D" id="4.10.520.10">
    <property type="entry name" value="IHF-like DNA-binding proteins"/>
    <property type="match status" value="1"/>
</dbReference>
<name>R6U6P3_9BACT</name>
<evidence type="ECO:0000313" key="9">
    <source>
        <dbReference type="Proteomes" id="UP001139365"/>
    </source>
</evidence>
<sequence>MTKTELIAEVAEKTGLKKKDAEAAVAAVLTAVEEKLAAGEKVQLVGFGTFEVKERPEREGRNPATGATIKIAAAKRPVFTAGKALRDKVN</sequence>
<reference evidence="7 9" key="2">
    <citation type="submission" date="2022-03" db="EMBL/GenBank/DDBJ databases">
        <title>Metagenome-assembled genomes from swine fecal metagenomes.</title>
        <authorList>
            <person name="Holman D.B."/>
            <person name="Kommadath A."/>
        </authorList>
    </citation>
    <scope>NUCLEOTIDE SEQUENCE [LARGE SCALE GENOMIC DNA]</scope>
    <source>
        <strain evidence="7">SUG147</strain>
    </source>
</reference>
<gene>
    <name evidence="6" type="ORF">BN580_01943</name>
    <name evidence="7" type="ORF">MR241_00730</name>
</gene>
<evidence type="ECO:0000313" key="8">
    <source>
        <dbReference type="Proteomes" id="UP000017938"/>
    </source>
</evidence>
<dbReference type="STRING" id="1263015.BN580_01943"/>
<dbReference type="EMBL" id="JALEMU010000017">
    <property type="protein sequence ID" value="MCI5754803.1"/>
    <property type="molecule type" value="Genomic_DNA"/>
</dbReference>
<dbReference type="GO" id="GO:0030261">
    <property type="term" value="P:chromosome condensation"/>
    <property type="evidence" value="ECO:0007669"/>
    <property type="project" value="UniProtKB-KW"/>
</dbReference>
<dbReference type="FunFam" id="4.10.520.10:FF:000001">
    <property type="entry name" value="DNA-binding protein HU"/>
    <property type="match status" value="1"/>
</dbReference>
<evidence type="ECO:0000313" key="6">
    <source>
        <dbReference type="EMBL" id="CDC75756.1"/>
    </source>
</evidence>
<dbReference type="SMART" id="SM00411">
    <property type="entry name" value="BHL"/>
    <property type="match status" value="1"/>
</dbReference>
<evidence type="ECO:0000256" key="2">
    <source>
        <dbReference type="ARBA" id="ARBA00010529"/>
    </source>
</evidence>
<evidence type="ECO:0000256" key="5">
    <source>
        <dbReference type="RuleBase" id="RU003939"/>
    </source>
</evidence>
<dbReference type="EMBL" id="CBFW010000320">
    <property type="protein sequence ID" value="CDC75756.1"/>
    <property type="molecule type" value="Genomic_DNA"/>
</dbReference>
<dbReference type="Proteomes" id="UP000017938">
    <property type="component" value="Unassembled WGS sequence"/>
</dbReference>
<comment type="similarity">
    <text evidence="2 5">Belongs to the bacterial histone-like protein family.</text>
</comment>
<comment type="caution">
    <text evidence="6">The sequence shown here is derived from an EMBL/GenBank/DDBJ whole genome shotgun (WGS) entry which is preliminary data.</text>
</comment>
<dbReference type="Proteomes" id="UP001139365">
    <property type="component" value="Unassembled WGS sequence"/>
</dbReference>
<dbReference type="InterPro" id="IPR010992">
    <property type="entry name" value="IHF-like_DNA-bd_dom_sf"/>
</dbReference>
<dbReference type="Pfam" id="PF00216">
    <property type="entry name" value="Bac_DNA_binding"/>
    <property type="match status" value="1"/>
</dbReference>
<organism evidence="6 8">
    <name type="scientific">Candidatus Colimorpha enterica</name>
    <dbReference type="NCBI Taxonomy" id="3083063"/>
    <lineage>
        <taxon>Bacteria</taxon>
        <taxon>Pseudomonadati</taxon>
        <taxon>Bacteroidota</taxon>
        <taxon>Bacteroidia</taxon>
        <taxon>Bacteroidales</taxon>
        <taxon>Candidatus Colimorpha</taxon>
    </lineage>
</organism>
<dbReference type="PROSITE" id="PS00045">
    <property type="entry name" value="HISTONE_LIKE"/>
    <property type="match status" value="1"/>
</dbReference>
<dbReference type="GO" id="GO:0030527">
    <property type="term" value="F:structural constituent of chromatin"/>
    <property type="evidence" value="ECO:0007669"/>
    <property type="project" value="InterPro"/>
</dbReference>
<dbReference type="PRINTS" id="PR01727">
    <property type="entry name" value="DNABINDINGHU"/>
</dbReference>
<dbReference type="PANTHER" id="PTHR33175">
    <property type="entry name" value="DNA-BINDING PROTEIN HU"/>
    <property type="match status" value="1"/>
</dbReference>
<dbReference type="InterPro" id="IPR000119">
    <property type="entry name" value="Hist_DNA-bd"/>
</dbReference>
<dbReference type="AlphaFoldDB" id="R6U6P3"/>
<dbReference type="SUPFAM" id="SSF47729">
    <property type="entry name" value="IHF-like DNA-binding proteins"/>
    <property type="match status" value="1"/>
</dbReference>
<dbReference type="InterPro" id="IPR020816">
    <property type="entry name" value="Histone-like_DNA-bd_CS"/>
</dbReference>
<evidence type="ECO:0000313" key="7">
    <source>
        <dbReference type="EMBL" id="MCI5754803.1"/>
    </source>
</evidence>
<evidence type="ECO:0000256" key="4">
    <source>
        <dbReference type="ARBA" id="ARBA00023125"/>
    </source>
</evidence>
<dbReference type="GO" id="GO:0003677">
    <property type="term" value="F:DNA binding"/>
    <property type="evidence" value="ECO:0007669"/>
    <property type="project" value="UniProtKB-KW"/>
</dbReference>